<dbReference type="Pfam" id="PF13365">
    <property type="entry name" value="Trypsin_2"/>
    <property type="match status" value="1"/>
</dbReference>
<accession>A0ABY3W9K4</accession>
<evidence type="ECO:0000259" key="5">
    <source>
        <dbReference type="PROSITE" id="PS50106"/>
    </source>
</evidence>
<dbReference type="SUPFAM" id="SSF50494">
    <property type="entry name" value="Trypsin-like serine proteases"/>
    <property type="match status" value="1"/>
</dbReference>
<dbReference type="InterPro" id="IPR001478">
    <property type="entry name" value="PDZ"/>
</dbReference>
<keyword evidence="3" id="KW-0378">Hydrolase</keyword>
<dbReference type="SUPFAM" id="SSF50156">
    <property type="entry name" value="PDZ domain-like"/>
    <property type="match status" value="1"/>
</dbReference>
<keyword evidence="2" id="KW-0645">Protease</keyword>
<dbReference type="EMBL" id="CP093326">
    <property type="protein sequence ID" value="UNK47037.1"/>
    <property type="molecule type" value="Genomic_DNA"/>
</dbReference>
<feature type="region of interest" description="Disordered" evidence="4">
    <location>
        <begin position="1"/>
        <end position="74"/>
    </location>
</feature>
<feature type="compositionally biased region" description="Polar residues" evidence="4">
    <location>
        <begin position="323"/>
        <end position="340"/>
    </location>
</feature>
<dbReference type="Pfam" id="PF13180">
    <property type="entry name" value="PDZ_2"/>
    <property type="match status" value="1"/>
</dbReference>
<feature type="compositionally biased region" description="Polar residues" evidence="4">
    <location>
        <begin position="60"/>
        <end position="74"/>
    </location>
</feature>
<dbReference type="InterPro" id="IPR036034">
    <property type="entry name" value="PDZ_sf"/>
</dbReference>
<evidence type="ECO:0000256" key="3">
    <source>
        <dbReference type="ARBA" id="ARBA00022801"/>
    </source>
</evidence>
<feature type="domain" description="PDZ" evidence="5">
    <location>
        <begin position="415"/>
        <end position="508"/>
    </location>
</feature>
<feature type="region of interest" description="Disordered" evidence="4">
    <location>
        <begin position="321"/>
        <end position="340"/>
    </location>
</feature>
<evidence type="ECO:0000256" key="1">
    <source>
        <dbReference type="ARBA" id="ARBA00010541"/>
    </source>
</evidence>
<evidence type="ECO:0000256" key="2">
    <source>
        <dbReference type="ARBA" id="ARBA00022670"/>
    </source>
</evidence>
<proteinExistence type="inferred from homology"/>
<dbReference type="InterPro" id="IPR001940">
    <property type="entry name" value="Peptidase_S1C"/>
</dbReference>
<dbReference type="InterPro" id="IPR009003">
    <property type="entry name" value="Peptidase_S1_PA"/>
</dbReference>
<dbReference type="PANTHER" id="PTHR43343:SF3">
    <property type="entry name" value="PROTEASE DO-LIKE 8, CHLOROPLASTIC"/>
    <property type="match status" value="1"/>
</dbReference>
<reference evidence="6 7" key="1">
    <citation type="submission" date="2022-03" db="EMBL/GenBank/DDBJ databases">
        <title>Isotopic signatures of nitrous oxide derived from detoxification processes.</title>
        <authorList>
            <person name="Behrendt U."/>
            <person name="Buchen C."/>
            <person name="Well R."/>
            <person name="Ulrich A."/>
            <person name="Rohe L."/>
            <person name="Kolb S."/>
            <person name="Schloter M."/>
            <person name="Horn M.A."/>
            <person name="Augustin J."/>
        </authorList>
    </citation>
    <scope>NUCLEOTIDE SEQUENCE [LARGE SCALE GENOMIC DNA]</scope>
    <source>
        <strain evidence="6 7">S4-C24</strain>
    </source>
</reference>
<comment type="similarity">
    <text evidence="1">Belongs to the peptidase S1C family.</text>
</comment>
<dbReference type="PRINTS" id="PR00834">
    <property type="entry name" value="PROTEASES2C"/>
</dbReference>
<dbReference type="Proteomes" id="UP000829069">
    <property type="component" value="Chromosome"/>
</dbReference>
<protein>
    <submittedName>
        <fullName evidence="6">Trypsin-like peptidase domain-containing protein</fullName>
    </submittedName>
</protein>
<evidence type="ECO:0000313" key="6">
    <source>
        <dbReference type="EMBL" id="UNK47037.1"/>
    </source>
</evidence>
<evidence type="ECO:0000256" key="4">
    <source>
        <dbReference type="SAM" id="MobiDB-lite"/>
    </source>
</evidence>
<dbReference type="PANTHER" id="PTHR43343">
    <property type="entry name" value="PEPTIDASE S12"/>
    <property type="match status" value="1"/>
</dbReference>
<dbReference type="SMART" id="SM00228">
    <property type="entry name" value="PDZ"/>
    <property type="match status" value="1"/>
</dbReference>
<dbReference type="PROSITE" id="PS50106">
    <property type="entry name" value="PDZ"/>
    <property type="match status" value="1"/>
</dbReference>
<keyword evidence="7" id="KW-1185">Reference proteome</keyword>
<dbReference type="InterPro" id="IPR051201">
    <property type="entry name" value="Chloro_Bact_Ser_Proteases"/>
</dbReference>
<dbReference type="InterPro" id="IPR043504">
    <property type="entry name" value="Peptidase_S1_PA_chymotrypsin"/>
</dbReference>
<dbReference type="Gene3D" id="2.30.42.10">
    <property type="match status" value="1"/>
</dbReference>
<sequence>MTENNQDPQQRPARPVPPQPQNPPAFAAGDQRSAANDTEQFGSPAPDAARQVPAQGVPAQEQTQPLTSPTLQYGQYGQYAPGTFGQYAAPSYGPDASSGQGGYGSHGQGATGFGSGTAAGYGGQQTATSAKKRFGTGTLIAGMLLAGLAGGGVAVGSQALADGTAGTSITGSPAKQLIVNNTDSVNEITAAAAKASPSVVTISVASGNTGGSGSGIILDTEGHILTNTHVVTLGGQTSSPDVEVRTSDGNVHKAKVVGTDPLSDLAVIKIDAEGLTPATFGDSGKLNVGDTTIAIGAPLGLAGTVTDGIVSTLSRTISVSSSAVPENSGDSAQPSPGDQFNFQFPGEKQSANQGSIFINVIQTDAAINHGNSGGALVNTKGEIIGVNVAIASSSEDSGSIGVGFAIPSNYAQRVAQELIKDGSASHGMLGVSVTAKASGNSSGNTQFSVGADVVEVVKDSPAAKAGLQKGDVITGVENRVIGDSQSLTAAIREHAAGSTVKVTYLRGGETRTADVTLSEGQA</sequence>
<name>A0ABY3W9K4_9MICC</name>
<gene>
    <name evidence="6" type="ORF">MNQ99_06735</name>
</gene>
<dbReference type="RefSeq" id="WP_241914881.1">
    <property type="nucleotide sequence ID" value="NZ_CP093326.1"/>
</dbReference>
<organism evidence="6 7">
    <name type="scientific">Arthrobacter sulfonylureivorans</name>
    <dbReference type="NCBI Taxonomy" id="2486855"/>
    <lineage>
        <taxon>Bacteria</taxon>
        <taxon>Bacillati</taxon>
        <taxon>Actinomycetota</taxon>
        <taxon>Actinomycetes</taxon>
        <taxon>Micrococcales</taxon>
        <taxon>Micrococcaceae</taxon>
        <taxon>Arthrobacter</taxon>
    </lineage>
</organism>
<evidence type="ECO:0000313" key="7">
    <source>
        <dbReference type="Proteomes" id="UP000829069"/>
    </source>
</evidence>
<feature type="compositionally biased region" description="Pro residues" evidence="4">
    <location>
        <begin position="14"/>
        <end position="23"/>
    </location>
</feature>
<dbReference type="Gene3D" id="2.40.10.10">
    <property type="entry name" value="Trypsin-like serine proteases"/>
    <property type="match status" value="2"/>
</dbReference>